<sequence>MPATTVSVIVFFLFVFFLFVFMLGVFILGVRVARSRTADQCEGKSALVAVLFLRWVEAIRISREVIFLER</sequence>
<evidence type="ECO:0000256" key="1">
    <source>
        <dbReference type="SAM" id="Phobius"/>
    </source>
</evidence>
<feature type="transmembrane region" description="Helical" evidence="1">
    <location>
        <begin position="6"/>
        <end position="30"/>
    </location>
</feature>
<keyword evidence="1" id="KW-0812">Transmembrane</keyword>
<dbReference type="AlphaFoldDB" id="A0A6J7K409"/>
<dbReference type="EMBL" id="CAFBNL010000022">
    <property type="protein sequence ID" value="CAB4949092.1"/>
    <property type="molecule type" value="Genomic_DNA"/>
</dbReference>
<keyword evidence="1" id="KW-0472">Membrane</keyword>
<keyword evidence="1" id="KW-1133">Transmembrane helix</keyword>
<evidence type="ECO:0000313" key="2">
    <source>
        <dbReference type="EMBL" id="CAB4949092.1"/>
    </source>
</evidence>
<protein>
    <submittedName>
        <fullName evidence="2">Unannotated protein</fullName>
    </submittedName>
</protein>
<reference evidence="2" key="1">
    <citation type="submission" date="2020-05" db="EMBL/GenBank/DDBJ databases">
        <authorList>
            <person name="Chiriac C."/>
            <person name="Salcher M."/>
            <person name="Ghai R."/>
            <person name="Kavagutti S V."/>
        </authorList>
    </citation>
    <scope>NUCLEOTIDE SEQUENCE</scope>
</reference>
<name>A0A6J7K409_9ZZZZ</name>
<accession>A0A6J7K409</accession>
<proteinExistence type="predicted"/>
<organism evidence="2">
    <name type="scientific">freshwater metagenome</name>
    <dbReference type="NCBI Taxonomy" id="449393"/>
    <lineage>
        <taxon>unclassified sequences</taxon>
        <taxon>metagenomes</taxon>
        <taxon>ecological metagenomes</taxon>
    </lineage>
</organism>
<gene>
    <name evidence="2" type="ORF">UFOPK3789_00568</name>
</gene>